<dbReference type="GO" id="GO:0005886">
    <property type="term" value="C:plasma membrane"/>
    <property type="evidence" value="ECO:0007669"/>
    <property type="project" value="UniProtKB-SubCell"/>
</dbReference>
<feature type="transmembrane region" description="Helical" evidence="7">
    <location>
        <begin position="314"/>
        <end position="335"/>
    </location>
</feature>
<keyword evidence="3" id="KW-1003">Cell membrane</keyword>
<evidence type="ECO:0000256" key="2">
    <source>
        <dbReference type="ARBA" id="ARBA00007400"/>
    </source>
</evidence>
<evidence type="ECO:0000259" key="8">
    <source>
        <dbReference type="Pfam" id="PF01757"/>
    </source>
</evidence>
<dbReference type="OrthoDB" id="8206772at2"/>
<accession>B6JE01</accession>
<evidence type="ECO:0000256" key="1">
    <source>
        <dbReference type="ARBA" id="ARBA00004651"/>
    </source>
</evidence>
<feature type="transmembrane region" description="Helical" evidence="7">
    <location>
        <begin position="160"/>
        <end position="179"/>
    </location>
</feature>
<dbReference type="PATRIC" id="fig|504832.7.peg.2040"/>
<feature type="transmembrane region" description="Helical" evidence="7">
    <location>
        <begin position="201"/>
        <end position="220"/>
    </location>
</feature>
<keyword evidence="4 7" id="KW-0812">Transmembrane</keyword>
<name>B6JE01_AFIC5</name>
<evidence type="ECO:0000256" key="3">
    <source>
        <dbReference type="ARBA" id="ARBA00022475"/>
    </source>
</evidence>
<keyword evidence="10" id="KW-1185">Reference proteome</keyword>
<evidence type="ECO:0000256" key="5">
    <source>
        <dbReference type="ARBA" id="ARBA00022989"/>
    </source>
</evidence>
<feature type="transmembrane region" description="Helical" evidence="7">
    <location>
        <begin position="227"/>
        <end position="246"/>
    </location>
</feature>
<dbReference type="InterPro" id="IPR002656">
    <property type="entry name" value="Acyl_transf_3_dom"/>
</dbReference>
<organism evidence="9 10">
    <name type="scientific">Afipia carboxidovorans (strain ATCC 49405 / DSM 1227 / KCTC 32145 / OM5)</name>
    <name type="common">Oligotropha carboxidovorans</name>
    <dbReference type="NCBI Taxonomy" id="504832"/>
    <lineage>
        <taxon>Bacteria</taxon>
        <taxon>Pseudomonadati</taxon>
        <taxon>Pseudomonadota</taxon>
        <taxon>Alphaproteobacteria</taxon>
        <taxon>Hyphomicrobiales</taxon>
        <taxon>Nitrobacteraceae</taxon>
        <taxon>Afipia</taxon>
    </lineage>
</organism>
<sequence>MTAATSDQIGWSNAAAAPASRARDVTIDSMRGLAILMVIGIHSLPQPLTSSWAMMLDAALRPCVPIFLFASGMMSAGKTEIPLGRRLATAVVPYAIVFVAAYAYMALHNANMDHRLHVALARFGLAYVFVYYYVFVYVGCTIALWLLLRFAKISGGGRDSLAIWLIVAIAFGLLAGAYIDPLLIKADFSPSLIEEVRMRDIPFWFAFLALGLLIGTLRLHDTLRNHMALLLIATVVAYAIYAGVRLWQIGDAADYDSLAFYVYASLAALTLLTLRLASPALAILGSGSYFIYLWHIFIVMALRDNGVFDRLPPLTAFAVTFTATTLAIVIALICIRRVVPNKMLRWVGA</sequence>
<feature type="transmembrane region" description="Helical" evidence="7">
    <location>
        <begin position="258"/>
        <end position="274"/>
    </location>
</feature>
<reference evidence="9 10" key="1">
    <citation type="journal article" date="2011" name="J. Bacteriol.">
        <title>Complete genome sequences of the chemolithoautotrophic Oligotropha carboxidovorans strains OM4 and OM5.</title>
        <authorList>
            <person name="Volland S."/>
            <person name="Rachinger M."/>
            <person name="Strittmatter A."/>
            <person name="Daniel R."/>
            <person name="Gottschalk G."/>
            <person name="Meyer O."/>
        </authorList>
    </citation>
    <scope>NUCLEOTIDE SEQUENCE [LARGE SCALE GENOMIC DNA]</scope>
    <source>
        <strain evidence="10">ATCC 49405 / DSM 1227 / KCTC 32145 / OM5</strain>
    </source>
</reference>
<comment type="subcellular location">
    <subcellularLocation>
        <location evidence="1">Cell membrane</location>
        <topology evidence="1">Multi-pass membrane protein</topology>
    </subcellularLocation>
</comment>
<feature type="transmembrane region" description="Helical" evidence="7">
    <location>
        <begin position="281"/>
        <end position="302"/>
    </location>
</feature>
<feature type="transmembrane region" description="Helical" evidence="7">
    <location>
        <begin position="125"/>
        <end position="148"/>
    </location>
</feature>
<dbReference type="RefSeq" id="WP_012563253.1">
    <property type="nucleotide sequence ID" value="NC_011386.1"/>
</dbReference>
<dbReference type="EMBL" id="CP002826">
    <property type="protein sequence ID" value="AEI06629.1"/>
    <property type="molecule type" value="Genomic_DNA"/>
</dbReference>
<comment type="similarity">
    <text evidence="2">Belongs to the acyltransferase 3 family.</text>
</comment>
<evidence type="ECO:0000256" key="7">
    <source>
        <dbReference type="SAM" id="Phobius"/>
    </source>
</evidence>
<dbReference type="GO" id="GO:0009246">
    <property type="term" value="P:enterobacterial common antigen biosynthetic process"/>
    <property type="evidence" value="ECO:0007669"/>
    <property type="project" value="TreeGrafter"/>
</dbReference>
<dbReference type="KEGG" id="ocg:OCA5_c19170"/>
<dbReference type="HOGENOM" id="CLU_794185_0_0_5"/>
<dbReference type="Proteomes" id="UP000007730">
    <property type="component" value="Chromosome"/>
</dbReference>
<dbReference type="PANTHER" id="PTHR40074:SF2">
    <property type="entry name" value="O-ACETYLTRANSFERASE WECH"/>
    <property type="match status" value="1"/>
</dbReference>
<dbReference type="eggNOG" id="ENOG5032KU8">
    <property type="taxonomic scope" value="Bacteria"/>
</dbReference>
<proteinExistence type="inferred from homology"/>
<gene>
    <name evidence="9" type="ordered locus">OCA5_c19170</name>
</gene>
<dbReference type="PANTHER" id="PTHR40074">
    <property type="entry name" value="O-ACETYLTRANSFERASE WECH"/>
    <property type="match status" value="1"/>
</dbReference>
<keyword evidence="5 7" id="KW-1133">Transmembrane helix</keyword>
<evidence type="ECO:0000256" key="4">
    <source>
        <dbReference type="ARBA" id="ARBA00022692"/>
    </source>
</evidence>
<evidence type="ECO:0000313" key="10">
    <source>
        <dbReference type="Proteomes" id="UP000007730"/>
    </source>
</evidence>
<dbReference type="KEGG" id="oca:OCAR_6111"/>
<dbReference type="AlphaFoldDB" id="B6JE01"/>
<feature type="domain" description="Acyltransferase 3" evidence="8">
    <location>
        <begin position="27"/>
        <end position="331"/>
    </location>
</feature>
<protein>
    <submittedName>
        <fullName evidence="9">Putative transmembran protein</fullName>
    </submittedName>
</protein>
<dbReference type="Pfam" id="PF01757">
    <property type="entry name" value="Acyl_transf_3"/>
    <property type="match status" value="1"/>
</dbReference>
<feature type="transmembrane region" description="Helical" evidence="7">
    <location>
        <begin position="87"/>
        <end position="105"/>
    </location>
</feature>
<dbReference type="GO" id="GO:0016413">
    <property type="term" value="F:O-acetyltransferase activity"/>
    <property type="evidence" value="ECO:0007669"/>
    <property type="project" value="TreeGrafter"/>
</dbReference>
<evidence type="ECO:0000256" key="6">
    <source>
        <dbReference type="ARBA" id="ARBA00023136"/>
    </source>
</evidence>
<dbReference type="STRING" id="504832.OCA5_c19170"/>
<evidence type="ECO:0000313" key="9">
    <source>
        <dbReference type="EMBL" id="AEI06629.1"/>
    </source>
</evidence>
<keyword evidence="6 7" id="KW-0472">Membrane</keyword>